<dbReference type="InterPro" id="IPR037293">
    <property type="entry name" value="Gal_Oxidase_central_sf"/>
</dbReference>
<dbReference type="InterPro" id="IPR011043">
    <property type="entry name" value="Gal_Oxase/kelch_b-propeller"/>
</dbReference>
<dbReference type="Proteomes" id="UP000019678">
    <property type="component" value="Unassembled WGS sequence"/>
</dbReference>
<keyword evidence="3" id="KW-1185">Reference proteome</keyword>
<dbReference type="Pfam" id="PF24681">
    <property type="entry name" value="Kelch_KLHDC2_KLHL20_DRC7"/>
    <property type="match status" value="1"/>
</dbReference>
<proteinExistence type="predicted"/>
<dbReference type="InterPro" id="IPR006652">
    <property type="entry name" value="Kelch_1"/>
</dbReference>
<dbReference type="Gene3D" id="2.130.10.80">
    <property type="entry name" value="Galactose oxidase/kelch, beta-propeller"/>
    <property type="match status" value="2"/>
</dbReference>
<organism evidence="2 3">
    <name type="scientific">Chondromyces apiculatus DSM 436</name>
    <dbReference type="NCBI Taxonomy" id="1192034"/>
    <lineage>
        <taxon>Bacteria</taxon>
        <taxon>Pseudomonadati</taxon>
        <taxon>Myxococcota</taxon>
        <taxon>Polyangia</taxon>
        <taxon>Polyangiales</taxon>
        <taxon>Polyangiaceae</taxon>
        <taxon>Chondromyces</taxon>
    </lineage>
</organism>
<dbReference type="InterPro" id="IPR015915">
    <property type="entry name" value="Kelch-typ_b-propeller"/>
</dbReference>
<evidence type="ECO:0000313" key="2">
    <source>
        <dbReference type="EMBL" id="EYF02893.1"/>
    </source>
</evidence>
<dbReference type="Gene3D" id="2.120.10.80">
    <property type="entry name" value="Kelch-type beta propeller"/>
    <property type="match status" value="2"/>
</dbReference>
<dbReference type="STRING" id="1192034.CAP_6473"/>
<evidence type="ECO:0000256" key="1">
    <source>
        <dbReference type="SAM" id="SignalP"/>
    </source>
</evidence>
<reference evidence="2 3" key="1">
    <citation type="submission" date="2013-05" db="EMBL/GenBank/DDBJ databases">
        <title>Genome assembly of Chondromyces apiculatus DSM 436.</title>
        <authorList>
            <person name="Sharma G."/>
            <person name="Khatri I."/>
            <person name="Kaur C."/>
            <person name="Mayilraj S."/>
            <person name="Subramanian S."/>
        </authorList>
    </citation>
    <scope>NUCLEOTIDE SEQUENCE [LARGE SCALE GENOMIC DNA]</scope>
    <source>
        <strain evidence="2 3">DSM 436</strain>
    </source>
</reference>
<feature type="chain" id="PRO_5001499841" evidence="1">
    <location>
        <begin position="20"/>
        <end position="1169"/>
    </location>
</feature>
<gene>
    <name evidence="2" type="ORF">CAP_6473</name>
</gene>
<dbReference type="eggNOG" id="COG3055">
    <property type="taxonomic scope" value="Bacteria"/>
</dbReference>
<dbReference type="SMART" id="SM00612">
    <property type="entry name" value="Kelch"/>
    <property type="match status" value="8"/>
</dbReference>
<evidence type="ECO:0000313" key="3">
    <source>
        <dbReference type="Proteomes" id="UP000019678"/>
    </source>
</evidence>
<dbReference type="Pfam" id="PF01344">
    <property type="entry name" value="Kelch_1"/>
    <property type="match status" value="2"/>
</dbReference>
<dbReference type="PANTHER" id="PTHR45632">
    <property type="entry name" value="LD33804P"/>
    <property type="match status" value="1"/>
</dbReference>
<name>A0A017T0Z2_9BACT</name>
<dbReference type="SUPFAM" id="SSF50965">
    <property type="entry name" value="Galactose oxidase, central domain"/>
    <property type="match status" value="2"/>
</dbReference>
<keyword evidence="1" id="KW-0732">Signal</keyword>
<dbReference type="RefSeq" id="WP_044246976.1">
    <property type="nucleotide sequence ID" value="NZ_ASRX01000054.1"/>
</dbReference>
<comment type="caution">
    <text evidence="2">The sequence shown here is derived from an EMBL/GenBank/DDBJ whole genome shotgun (WGS) entry which is preliminary data.</text>
</comment>
<dbReference type="PANTHER" id="PTHR45632:SF26">
    <property type="entry name" value="BTB DOMAIN-CONTAINING PROTEIN"/>
    <property type="match status" value="1"/>
</dbReference>
<dbReference type="AlphaFoldDB" id="A0A017T0Z2"/>
<protein>
    <submittedName>
        <fullName evidence="2">Uncharacterized protein</fullName>
    </submittedName>
</protein>
<feature type="signal peptide" evidence="1">
    <location>
        <begin position="1"/>
        <end position="19"/>
    </location>
</feature>
<accession>A0A017T0Z2</accession>
<dbReference type="EMBL" id="ASRX01000054">
    <property type="protein sequence ID" value="EYF02893.1"/>
    <property type="molecule type" value="Genomic_DNA"/>
</dbReference>
<sequence length="1169" mass="122561">MPHAPLLCRLASLALPVLGAGMPVCVLGCAEESAPLDARSLGQYFPDQAEAVLHGHPAFGPGVEGFQLPGSEEDPGAPARGLEARLPARGDGSLHLALPDGFAAQVREVGALGDGTLVEDAVAYGRPGGTSFWVATDDGGYEEWLLLDAATVRRDRPVAAWDVEGATLRQRGEGVQLADAAGTARMLVTAPAAYALGGRPVKSRLEASGGRMALWVEAEQEAVLVDPKWIELQNSRDEQRLRSSVTPLRDGRVLIAGGARFTGSFVPPQGIASAEVFDPEHQSWTPVAPMSTGRWGHAAIVLHDGRILVAGGLTTGGPGGALIAGAEVFDPISGTWTATASPVSAPAHDREFTLLDDGRVLATGGGRANDEGPVDHQRAEVFDPVLNTWADLPSSMGVDRVHHTATVLRDGRVLLAGGRTEAGISASAELFDPRSSTWTQLSTPMNLPRSRHGATLLLDGRVLVAGSTPEESPADESTRTAEIFDPETGTWSLLHMKADHGEIEVTRLRSGLVLVSNTGVSQLSRPEMFDPQSQEWTLTPFFPITFYNPRATRLKDGRVLFTSLELSTTSMLLFDERSSPWSLLQPMRSPSFTSSSAGVPGPARLPEGRVLFTATSYELNDAGQKVGALSTPEFFDPETRSWSFTSPPVAPPHEDQTLTRLGDGTILATGGRTLVNTLVSGAAELFEPQLGTWSLLPPMQTARIRHTATLLDDGRVFVTGGENAGGLQDTAEMFEPGSRTWTSISATMSTGRTLHATTRLGDGRRLLVLGGDTGEGGTSTAEMFDVETQTWEQLPPMSMPRRNPTAALLEDGRVLVGGGTESAEEGHTSSVELFDPEARTWTLLPPMHAARDAPAATLLGDGRVLVVGGAEGGIESMRAEVFNPESRVWTSTGTVEGLLSKVSATLLEDGQVLVAGYSRIASDRTPIAALFEPLSLGADCSSSADCASGFCREGVCCDAICNDGLCATCLKSLGAVQEGICTPLHACAPYVCRPETGGCADPCEAAEDCTPEYFCHDGACIPLLDNGEGCQADADCRSGFCTEGVCCNEACDGNLCERACSTKHHAPANGTCVDVTPPCAPYSCDGSSGACLTSCTSADGCSPGLVCAPSGACVPPPPGASFLDRSSCSVSVVSSPGSSRVPAVPALLLAAGVALGRGRRRRRERRALT</sequence>